<proteinExistence type="predicted"/>
<accession>A0ABV9PYC9</accession>
<protein>
    <submittedName>
        <fullName evidence="1">DUF309 domain-containing protein</fullName>
    </submittedName>
</protein>
<dbReference type="RefSeq" id="WP_380024850.1">
    <property type="nucleotide sequence ID" value="NZ_JBHSHC010000034.1"/>
</dbReference>
<evidence type="ECO:0000313" key="2">
    <source>
        <dbReference type="Proteomes" id="UP001596002"/>
    </source>
</evidence>
<dbReference type="SUPFAM" id="SSF140663">
    <property type="entry name" value="TTHA0068-like"/>
    <property type="match status" value="1"/>
</dbReference>
<dbReference type="Pfam" id="PF03745">
    <property type="entry name" value="DUF309"/>
    <property type="match status" value="1"/>
</dbReference>
<dbReference type="InterPro" id="IPR005500">
    <property type="entry name" value="DUF309"/>
</dbReference>
<evidence type="ECO:0000313" key="1">
    <source>
        <dbReference type="EMBL" id="MFC4766956.1"/>
    </source>
</evidence>
<dbReference type="Gene3D" id="1.10.3450.10">
    <property type="entry name" value="TTHA0068-like"/>
    <property type="match status" value="1"/>
</dbReference>
<keyword evidence="2" id="KW-1185">Reference proteome</keyword>
<sequence length="129" mass="15133">MNQVTKEFVRLFNEEEDYYECHEIFELAWKGTDDPIDGPFYKALVQVATAQFKLKKGMLRGIRKLYQYSSPTLHSLPDVVQGIDIVKLREDFKELIRSLPDEDYIPEGAYAHFGLQVMKIRCVDEKQKK</sequence>
<name>A0ABV9PYC9_9BACL</name>
<dbReference type="EMBL" id="JBHSHC010000034">
    <property type="protein sequence ID" value="MFC4766956.1"/>
    <property type="molecule type" value="Genomic_DNA"/>
</dbReference>
<gene>
    <name evidence="1" type="ORF">ACFO8Q_06180</name>
</gene>
<organism evidence="1 2">
    <name type="scientific">Effusibacillus consociatus</name>
    <dbReference type="NCBI Taxonomy" id="1117041"/>
    <lineage>
        <taxon>Bacteria</taxon>
        <taxon>Bacillati</taxon>
        <taxon>Bacillota</taxon>
        <taxon>Bacilli</taxon>
        <taxon>Bacillales</taxon>
        <taxon>Alicyclobacillaceae</taxon>
        <taxon>Effusibacillus</taxon>
    </lineage>
</organism>
<comment type="caution">
    <text evidence="1">The sequence shown here is derived from an EMBL/GenBank/DDBJ whole genome shotgun (WGS) entry which is preliminary data.</text>
</comment>
<dbReference type="InterPro" id="IPR023203">
    <property type="entry name" value="TTHA0068_sf"/>
</dbReference>
<dbReference type="Proteomes" id="UP001596002">
    <property type="component" value="Unassembled WGS sequence"/>
</dbReference>
<reference evidence="2" key="1">
    <citation type="journal article" date="2019" name="Int. J. Syst. Evol. Microbiol.">
        <title>The Global Catalogue of Microorganisms (GCM) 10K type strain sequencing project: providing services to taxonomists for standard genome sequencing and annotation.</title>
        <authorList>
            <consortium name="The Broad Institute Genomics Platform"/>
            <consortium name="The Broad Institute Genome Sequencing Center for Infectious Disease"/>
            <person name="Wu L."/>
            <person name="Ma J."/>
        </authorList>
    </citation>
    <scope>NUCLEOTIDE SEQUENCE [LARGE SCALE GENOMIC DNA]</scope>
    <source>
        <strain evidence="2">WYCCWR 12678</strain>
    </source>
</reference>